<dbReference type="SMART" id="SM00387">
    <property type="entry name" value="HATPase_c"/>
    <property type="match status" value="1"/>
</dbReference>
<dbReference type="GO" id="GO:0016020">
    <property type="term" value="C:membrane"/>
    <property type="evidence" value="ECO:0007669"/>
    <property type="project" value="InterPro"/>
</dbReference>
<name>A0A1I7L515_9BURK</name>
<evidence type="ECO:0000313" key="3">
    <source>
        <dbReference type="EMBL" id="SFV04728.1"/>
    </source>
</evidence>
<accession>A0A1I7L515</accession>
<proteinExistence type="predicted"/>
<keyword evidence="1" id="KW-0472">Membrane</keyword>
<dbReference type="PANTHER" id="PTHR34220:SF9">
    <property type="entry name" value="SIGNAL TRANSDUCTION HISTIDINE KINASE INTERNAL REGION DOMAIN-CONTAINING PROTEIN"/>
    <property type="match status" value="1"/>
</dbReference>
<dbReference type="STRING" id="1035707.SAMN05216552_102340"/>
<dbReference type="InterPro" id="IPR010559">
    <property type="entry name" value="Sig_transdc_His_kin_internal"/>
</dbReference>
<dbReference type="InterPro" id="IPR003594">
    <property type="entry name" value="HATPase_dom"/>
</dbReference>
<keyword evidence="3" id="KW-0808">Transferase</keyword>
<dbReference type="PANTHER" id="PTHR34220">
    <property type="entry name" value="SENSOR HISTIDINE KINASE YPDA"/>
    <property type="match status" value="1"/>
</dbReference>
<keyword evidence="1" id="KW-1133">Transmembrane helix</keyword>
<keyword evidence="3" id="KW-0418">Kinase</keyword>
<dbReference type="AlphaFoldDB" id="A0A1I7L515"/>
<keyword evidence="1" id="KW-0812">Transmembrane</keyword>
<sequence>MSPKTGVWMSRLSRGAIIAHSAMLLGSQLAVAAIWLIKKPTDKMWALNVAVTCGATIFYLSWLLAMMIDKHFERMPTTEEFRKWAGLAALLGLPVGHLIFFMAGKIQTLSAMPSFMWFFPELMVGGLIAFCYLRFTYVRQWHERLSSEALKRHSAEQGQALAEARLTLLQAQIEPHFLYNTLASVQHLLRKDPENADFLLSQLISYLRQAIPDVRGTGSVLGREFSLIETYLNIVRVRMGGRLEVDVQFDPALADVPFPNLIIHTLVENAIKHGVELKPGPVGIAVQAVRVAHEGQARIDITVKDNGPGFGAGDTVGTGVGLINIRARLAAAYQGRARLDISDAPGGGVCATVSIPGNPI</sequence>
<keyword evidence="4" id="KW-1185">Reference proteome</keyword>
<dbReference type="Gene3D" id="3.30.565.10">
    <property type="entry name" value="Histidine kinase-like ATPase, C-terminal domain"/>
    <property type="match status" value="1"/>
</dbReference>
<protein>
    <submittedName>
        <fullName evidence="3">Histidine kinase-, DNA gyrase B-, and HSP90-like ATPase</fullName>
    </submittedName>
</protein>
<dbReference type="InterPro" id="IPR050640">
    <property type="entry name" value="Bact_2-comp_sensor_kinase"/>
</dbReference>
<feature type="transmembrane region" description="Helical" evidence="1">
    <location>
        <begin position="43"/>
        <end position="64"/>
    </location>
</feature>
<feature type="transmembrane region" description="Helical" evidence="1">
    <location>
        <begin position="84"/>
        <end position="103"/>
    </location>
</feature>
<dbReference type="EMBL" id="FPBO01000023">
    <property type="protein sequence ID" value="SFV04728.1"/>
    <property type="molecule type" value="Genomic_DNA"/>
</dbReference>
<feature type="domain" description="Histidine kinase/HSP90-like ATPase" evidence="2">
    <location>
        <begin position="254"/>
        <end position="359"/>
    </location>
</feature>
<gene>
    <name evidence="3" type="ORF">SAMN05216552_102340</name>
</gene>
<evidence type="ECO:0000256" key="1">
    <source>
        <dbReference type="SAM" id="Phobius"/>
    </source>
</evidence>
<dbReference type="Pfam" id="PF06580">
    <property type="entry name" value="His_kinase"/>
    <property type="match status" value="1"/>
</dbReference>
<evidence type="ECO:0000259" key="2">
    <source>
        <dbReference type="SMART" id="SM00387"/>
    </source>
</evidence>
<reference evidence="4" key="1">
    <citation type="submission" date="2016-10" db="EMBL/GenBank/DDBJ databases">
        <authorList>
            <person name="Varghese N."/>
            <person name="Submissions S."/>
        </authorList>
    </citation>
    <scope>NUCLEOTIDE SEQUENCE [LARGE SCALE GENOMIC DNA]</scope>
    <source>
        <strain evidence="4">CGMCC 1.11014</strain>
    </source>
</reference>
<dbReference type="GO" id="GO:0000155">
    <property type="term" value="F:phosphorelay sensor kinase activity"/>
    <property type="evidence" value="ECO:0007669"/>
    <property type="project" value="InterPro"/>
</dbReference>
<feature type="transmembrane region" description="Helical" evidence="1">
    <location>
        <begin position="12"/>
        <end position="37"/>
    </location>
</feature>
<organism evidence="3 4">
    <name type="scientific">Pseudoduganella namucuonensis</name>
    <dbReference type="NCBI Taxonomy" id="1035707"/>
    <lineage>
        <taxon>Bacteria</taxon>
        <taxon>Pseudomonadati</taxon>
        <taxon>Pseudomonadota</taxon>
        <taxon>Betaproteobacteria</taxon>
        <taxon>Burkholderiales</taxon>
        <taxon>Oxalobacteraceae</taxon>
        <taxon>Telluria group</taxon>
        <taxon>Pseudoduganella</taxon>
    </lineage>
</organism>
<evidence type="ECO:0000313" key="4">
    <source>
        <dbReference type="Proteomes" id="UP000199391"/>
    </source>
</evidence>
<feature type="transmembrane region" description="Helical" evidence="1">
    <location>
        <begin position="115"/>
        <end position="135"/>
    </location>
</feature>
<dbReference type="Pfam" id="PF02518">
    <property type="entry name" value="HATPase_c"/>
    <property type="match status" value="1"/>
</dbReference>
<dbReference type="SUPFAM" id="SSF55874">
    <property type="entry name" value="ATPase domain of HSP90 chaperone/DNA topoisomerase II/histidine kinase"/>
    <property type="match status" value="1"/>
</dbReference>
<dbReference type="InterPro" id="IPR036890">
    <property type="entry name" value="HATPase_C_sf"/>
</dbReference>
<dbReference type="Proteomes" id="UP000199391">
    <property type="component" value="Unassembled WGS sequence"/>
</dbReference>